<evidence type="ECO:0000313" key="8">
    <source>
        <dbReference type="Proteomes" id="UP001526426"/>
    </source>
</evidence>
<comment type="subcellular location">
    <subcellularLocation>
        <location evidence="1 5">Cytoplasm</location>
    </subcellularLocation>
</comment>
<protein>
    <recommendedName>
        <fullName evidence="5">Urease accessory protein UreE</fullName>
    </recommendedName>
</protein>
<dbReference type="Proteomes" id="UP001526426">
    <property type="component" value="Unassembled WGS sequence"/>
</dbReference>
<feature type="domain" description="UreE urease accessory N-terminal" evidence="6">
    <location>
        <begin position="1"/>
        <end position="67"/>
    </location>
</feature>
<keyword evidence="3 5" id="KW-0533">Nickel</keyword>
<dbReference type="InterPro" id="IPR036118">
    <property type="entry name" value="UreE_N_sf"/>
</dbReference>
<accession>A0ABT3L2B3</accession>
<evidence type="ECO:0000259" key="6">
    <source>
        <dbReference type="SMART" id="SM00988"/>
    </source>
</evidence>
<dbReference type="Pfam" id="PF05194">
    <property type="entry name" value="UreE_C"/>
    <property type="match status" value="1"/>
</dbReference>
<dbReference type="PIRSF" id="PIRSF036402">
    <property type="entry name" value="Ureas_acces_UreE"/>
    <property type="match status" value="1"/>
</dbReference>
<evidence type="ECO:0000256" key="2">
    <source>
        <dbReference type="ARBA" id="ARBA00022490"/>
    </source>
</evidence>
<dbReference type="SUPFAM" id="SSF69287">
    <property type="entry name" value="Urease metallochaperone UreE, N-terminal domain"/>
    <property type="match status" value="1"/>
</dbReference>
<proteinExistence type="inferred from homology"/>
<evidence type="ECO:0000313" key="7">
    <source>
        <dbReference type="EMBL" id="MCW6035646.1"/>
    </source>
</evidence>
<organism evidence="7 8">
    <name type="scientific">Spirulina subsalsa FACHB-351</name>
    <dbReference type="NCBI Taxonomy" id="234711"/>
    <lineage>
        <taxon>Bacteria</taxon>
        <taxon>Bacillati</taxon>
        <taxon>Cyanobacteriota</taxon>
        <taxon>Cyanophyceae</taxon>
        <taxon>Spirulinales</taxon>
        <taxon>Spirulinaceae</taxon>
        <taxon>Spirulina</taxon>
    </lineage>
</organism>
<dbReference type="NCBIfam" id="NF009751">
    <property type="entry name" value="PRK13261.1-1"/>
    <property type="match status" value="1"/>
</dbReference>
<evidence type="ECO:0000256" key="1">
    <source>
        <dbReference type="ARBA" id="ARBA00004496"/>
    </source>
</evidence>
<evidence type="ECO:0000256" key="5">
    <source>
        <dbReference type="HAMAP-Rule" id="MF_00822"/>
    </source>
</evidence>
<evidence type="ECO:0000256" key="4">
    <source>
        <dbReference type="ARBA" id="ARBA00023186"/>
    </source>
</evidence>
<dbReference type="Gene3D" id="2.60.260.20">
    <property type="entry name" value="Urease metallochaperone UreE, N-terminal domain"/>
    <property type="match status" value="1"/>
</dbReference>
<keyword evidence="8" id="KW-1185">Reference proteome</keyword>
<dbReference type="SUPFAM" id="SSF69737">
    <property type="entry name" value="Urease metallochaperone UreE, C-terminal domain"/>
    <property type="match status" value="1"/>
</dbReference>
<name>A0ABT3L2B3_9CYAN</name>
<dbReference type="Pfam" id="PF02814">
    <property type="entry name" value="UreE_N"/>
    <property type="match status" value="1"/>
</dbReference>
<dbReference type="SMART" id="SM00988">
    <property type="entry name" value="UreE_N"/>
    <property type="match status" value="1"/>
</dbReference>
<dbReference type="HAMAP" id="MF_00822">
    <property type="entry name" value="UreE"/>
    <property type="match status" value="1"/>
</dbReference>
<keyword evidence="4 5" id="KW-0143">Chaperone</keyword>
<evidence type="ECO:0000256" key="3">
    <source>
        <dbReference type="ARBA" id="ARBA00022596"/>
    </source>
</evidence>
<dbReference type="EMBL" id="JAIHOM010000017">
    <property type="protein sequence ID" value="MCW6035646.1"/>
    <property type="molecule type" value="Genomic_DNA"/>
</dbReference>
<sequence>MLTLTQRLNASELNPTPNYELPLTAEERQRSRYRFSSPSGQEMVLDLPRGTTLQHGDILQAETGEYVVVLAKPELVLTVEADTPLALLKATYHLGNRHVPLEINPSYLRLAPDPVLQHLLEHLGLRVREEIAPFSPESGAYGHSHH</sequence>
<reference evidence="7 8" key="1">
    <citation type="submission" date="2021-08" db="EMBL/GenBank/DDBJ databases">
        <title>Draft genome sequence of Spirulina subsalsa with high tolerance to salinity and hype-accumulation of phycocyanin.</title>
        <authorList>
            <person name="Pei H."/>
            <person name="Jiang L."/>
        </authorList>
    </citation>
    <scope>NUCLEOTIDE SEQUENCE [LARGE SCALE GENOMIC DNA]</scope>
    <source>
        <strain evidence="7 8">FACHB-351</strain>
    </source>
</reference>
<comment type="caution">
    <text evidence="7">The sequence shown here is derived from an EMBL/GenBank/DDBJ whole genome shotgun (WGS) entry which is preliminary data.</text>
</comment>
<dbReference type="CDD" id="cd00571">
    <property type="entry name" value="UreE"/>
    <property type="match status" value="1"/>
</dbReference>
<dbReference type="InterPro" id="IPR007864">
    <property type="entry name" value="UreE_C_dom"/>
</dbReference>
<dbReference type="Gene3D" id="3.30.70.790">
    <property type="entry name" value="UreE, C-terminal domain"/>
    <property type="match status" value="1"/>
</dbReference>
<comment type="similarity">
    <text evidence="5">Belongs to the UreE family.</text>
</comment>
<gene>
    <name evidence="5 7" type="primary">ureE</name>
    <name evidence="7" type="ORF">K4A83_05080</name>
</gene>
<dbReference type="InterPro" id="IPR012406">
    <property type="entry name" value="UreE"/>
</dbReference>
<dbReference type="InterPro" id="IPR004029">
    <property type="entry name" value="UreE_N"/>
</dbReference>
<comment type="function">
    <text evidence="5">Involved in urease metallocenter assembly. Binds nickel. Probably functions as a nickel donor during metallocenter assembly.</text>
</comment>
<dbReference type="RefSeq" id="WP_265263355.1">
    <property type="nucleotide sequence ID" value="NZ_JAIHOM010000017.1"/>
</dbReference>
<keyword evidence="2 5" id="KW-0963">Cytoplasm</keyword>